<evidence type="ECO:0000313" key="1">
    <source>
        <dbReference type="EMBL" id="MDC8829383.1"/>
    </source>
</evidence>
<dbReference type="RefSeq" id="WP_273637747.1">
    <property type="nucleotide sequence ID" value="NZ_JAQQXP010000001.1"/>
</dbReference>
<organism evidence="1 2">
    <name type="scientific">Alteromonas gilva</name>
    <dbReference type="NCBI Taxonomy" id="2987522"/>
    <lineage>
        <taxon>Bacteria</taxon>
        <taxon>Pseudomonadati</taxon>
        <taxon>Pseudomonadota</taxon>
        <taxon>Gammaproteobacteria</taxon>
        <taxon>Alteromonadales</taxon>
        <taxon>Alteromonadaceae</taxon>
        <taxon>Alteromonas/Salinimonas group</taxon>
        <taxon>Alteromonas</taxon>
    </lineage>
</organism>
<protein>
    <submittedName>
        <fullName evidence="1">Uncharacterized protein</fullName>
    </submittedName>
</protein>
<evidence type="ECO:0000313" key="2">
    <source>
        <dbReference type="Proteomes" id="UP001218788"/>
    </source>
</evidence>
<sequence length="248" mass="28096">MEVKSDPAGRLCDLLQEARRKNESTKFRTVWAAVFKVDESDTGAILRMLSDMIQVSYKTQDRIRELENIDHDLFLKPFDNIEKLFSQINLEGSWQTGRRLLDESTIYGLQFCSDRLSREASVSTVNHEEIERIQKVLSELTETVLSLDFEPNLKSLLIRNLEGLRQAIIAYRIRGIEGIEAELEASFGSLALKRDMVKNAVEKDSAKKGFFSKYIPFLEGINKTVTTAKNLDEASGNSISRILGLESG</sequence>
<keyword evidence="2" id="KW-1185">Reference proteome</keyword>
<reference evidence="1 2" key="1">
    <citation type="submission" date="2022-10" db="EMBL/GenBank/DDBJ databases">
        <title>Alteromonas sp. chi3 Genome sequencing.</title>
        <authorList>
            <person name="Park S."/>
        </authorList>
    </citation>
    <scope>NUCLEOTIDE SEQUENCE [LARGE SCALE GENOMIC DNA]</scope>
    <source>
        <strain evidence="2">chi3</strain>
    </source>
</reference>
<name>A0ABT5KX83_9ALTE</name>
<comment type="caution">
    <text evidence="1">The sequence shown here is derived from an EMBL/GenBank/DDBJ whole genome shotgun (WGS) entry which is preliminary data.</text>
</comment>
<gene>
    <name evidence="1" type="ORF">OIK42_01285</name>
</gene>
<accession>A0ABT5KX83</accession>
<proteinExistence type="predicted"/>
<dbReference type="Proteomes" id="UP001218788">
    <property type="component" value="Unassembled WGS sequence"/>
</dbReference>
<dbReference type="EMBL" id="JAQQXP010000001">
    <property type="protein sequence ID" value="MDC8829383.1"/>
    <property type="molecule type" value="Genomic_DNA"/>
</dbReference>